<name>A0A8J8P8C5_HALGN</name>
<comment type="caution">
    <text evidence="2">The sequence shown here is derived from an EMBL/GenBank/DDBJ whole genome shotgun (WGS) entry which is preliminary data.</text>
</comment>
<sequence>MIPHGQVIDKVNFIAQNSGAYNQGDYHAINWNKKSSLVQNYQNIQSSKNEPVAPISLNNNKHWANQGAQGGGAEGTPKAEGYGHQLQFQSKFNPQVFLRIVMLQ</sequence>
<organism evidence="2 3">
    <name type="scientific">Halteria grandinella</name>
    <dbReference type="NCBI Taxonomy" id="5974"/>
    <lineage>
        <taxon>Eukaryota</taxon>
        <taxon>Sar</taxon>
        <taxon>Alveolata</taxon>
        <taxon>Ciliophora</taxon>
        <taxon>Intramacronucleata</taxon>
        <taxon>Spirotrichea</taxon>
        <taxon>Stichotrichia</taxon>
        <taxon>Sporadotrichida</taxon>
        <taxon>Halteriidae</taxon>
        <taxon>Halteria</taxon>
    </lineage>
</organism>
<gene>
    <name evidence="2" type="ORF">FGO68_gene12374</name>
</gene>
<dbReference type="Proteomes" id="UP000785679">
    <property type="component" value="Unassembled WGS sequence"/>
</dbReference>
<dbReference type="EMBL" id="RRYP01000289">
    <property type="protein sequence ID" value="TNV87670.1"/>
    <property type="molecule type" value="Genomic_DNA"/>
</dbReference>
<dbReference type="AlphaFoldDB" id="A0A8J8P8C5"/>
<evidence type="ECO:0000313" key="3">
    <source>
        <dbReference type="Proteomes" id="UP000785679"/>
    </source>
</evidence>
<proteinExistence type="predicted"/>
<accession>A0A8J8P8C5</accession>
<evidence type="ECO:0000256" key="1">
    <source>
        <dbReference type="SAM" id="MobiDB-lite"/>
    </source>
</evidence>
<reference evidence="2" key="1">
    <citation type="submission" date="2019-06" db="EMBL/GenBank/DDBJ databases">
        <authorList>
            <person name="Zheng W."/>
        </authorList>
    </citation>
    <scope>NUCLEOTIDE SEQUENCE</scope>
    <source>
        <strain evidence="2">QDHG01</strain>
    </source>
</reference>
<protein>
    <submittedName>
        <fullName evidence="2">Uncharacterized protein</fullName>
    </submittedName>
</protein>
<evidence type="ECO:0000313" key="2">
    <source>
        <dbReference type="EMBL" id="TNV87670.1"/>
    </source>
</evidence>
<feature type="region of interest" description="Disordered" evidence="1">
    <location>
        <begin position="49"/>
        <end position="81"/>
    </location>
</feature>
<keyword evidence="3" id="KW-1185">Reference proteome</keyword>